<sequence>MSWTASSASSLLRGLTPHLVSSSLLVPWVWRGLPTCTRWVAATGHRAMSTASSALSTSTVESTHHDVLEITKQGLLLDKPAPTAVLLGWVGCQMRYLRKYAQVYADLGFNTVCGIMPTSSVFSGFTGPATDYGRFVMHTLATDKALHTGGVVISPFSNGGCIAYRYILDVLNNEPEFEDVRKNIKAVVMDSAPCYMTIPAGTRALSMALQVTNPIMYGLVFVGFTLFALTLAPWSRQTPTAFWNAMRDWDLGDHVMEAYLVSEVDKLMDFPALQALVAERQERRSTRPNGAPVDLVRFADSPHVSHLRTHPDLYRVVQHCRD</sequence>
<keyword evidence="2 7" id="KW-0812">Transmembrane</keyword>
<dbReference type="EMBL" id="GL832958">
    <property type="protein sequence ID" value="EGD80780.1"/>
    <property type="molecule type" value="Genomic_DNA"/>
</dbReference>
<dbReference type="InParanoid" id="F2U052"/>
<evidence type="ECO:0000256" key="1">
    <source>
        <dbReference type="ARBA" id="ARBA00007387"/>
    </source>
</evidence>
<dbReference type="Proteomes" id="UP000007799">
    <property type="component" value="Unassembled WGS sequence"/>
</dbReference>
<evidence type="ECO:0000256" key="4">
    <source>
        <dbReference type="ARBA" id="ARBA00023136"/>
    </source>
</evidence>
<dbReference type="Pfam" id="PF05705">
    <property type="entry name" value="DUF829"/>
    <property type="match status" value="1"/>
</dbReference>
<dbReference type="RefSeq" id="XP_004997341.1">
    <property type="nucleotide sequence ID" value="XM_004997284.1"/>
</dbReference>
<dbReference type="eggNOG" id="KOG2521">
    <property type="taxonomic scope" value="Eukaryota"/>
</dbReference>
<dbReference type="PANTHER" id="PTHR12265:SF30">
    <property type="entry name" value="TRANSMEMBRANE PROTEIN 53"/>
    <property type="match status" value="1"/>
</dbReference>
<gene>
    <name evidence="8" type="ORF">PTSG_11714</name>
</gene>
<reference evidence="8" key="1">
    <citation type="submission" date="2009-08" db="EMBL/GenBank/DDBJ databases">
        <title>Annotation of Salpingoeca rosetta.</title>
        <authorList>
            <consortium name="The Broad Institute Genome Sequencing Platform"/>
            <person name="Russ C."/>
            <person name="Cuomo C."/>
            <person name="Burger G."/>
            <person name="Gray M.W."/>
            <person name="Holland P.W.H."/>
            <person name="King N."/>
            <person name="Lang F.B.F."/>
            <person name="Roger A.J."/>
            <person name="Ruiz-Trillo I."/>
            <person name="Young S.K."/>
            <person name="Zeng Q."/>
            <person name="Gargeya S."/>
            <person name="Alvarado L."/>
            <person name="Berlin A."/>
            <person name="Chapman S.B."/>
            <person name="Chen Z."/>
            <person name="Freedman E."/>
            <person name="Gellesch M."/>
            <person name="Goldberg J."/>
            <person name="Griggs A."/>
            <person name="Gujja S."/>
            <person name="Heilman E."/>
            <person name="Heiman D."/>
            <person name="Howarth C."/>
            <person name="Mehta T."/>
            <person name="Neiman D."/>
            <person name="Pearson M."/>
            <person name="Roberts A."/>
            <person name="Saif S."/>
            <person name="Shea T."/>
            <person name="Shenoy N."/>
            <person name="Sisk P."/>
            <person name="Stolte C."/>
            <person name="Sykes S."/>
            <person name="White J."/>
            <person name="Yandava C."/>
            <person name="Haas B."/>
            <person name="Nusbaum C."/>
            <person name="Birren B."/>
        </authorList>
    </citation>
    <scope>NUCLEOTIDE SEQUENCE [LARGE SCALE GENOMIC DNA]</scope>
    <source>
        <strain evidence="8">ATCC 50818</strain>
    </source>
</reference>
<name>F2U052_SALR5</name>
<evidence type="ECO:0000256" key="6">
    <source>
        <dbReference type="ARBA" id="ARBA00034303"/>
    </source>
</evidence>
<evidence type="ECO:0008006" key="10">
    <source>
        <dbReference type="Google" id="ProtNLM"/>
    </source>
</evidence>
<evidence type="ECO:0000313" key="8">
    <source>
        <dbReference type="EMBL" id="EGD80780.1"/>
    </source>
</evidence>
<dbReference type="KEGG" id="sre:PTSG_11714"/>
<accession>F2U052</accession>
<protein>
    <recommendedName>
        <fullName evidence="10">Transmembrane protein 53</fullName>
    </recommendedName>
</protein>
<keyword evidence="3 7" id="KW-1133">Transmembrane helix</keyword>
<feature type="transmembrane region" description="Helical" evidence="7">
    <location>
        <begin position="215"/>
        <end position="234"/>
    </location>
</feature>
<dbReference type="AlphaFoldDB" id="F2U052"/>
<evidence type="ECO:0000256" key="5">
    <source>
        <dbReference type="ARBA" id="ARBA00023242"/>
    </source>
</evidence>
<dbReference type="OrthoDB" id="77878at2759"/>
<keyword evidence="5" id="KW-0539">Nucleus</keyword>
<evidence type="ECO:0000256" key="3">
    <source>
        <dbReference type="ARBA" id="ARBA00022989"/>
    </source>
</evidence>
<evidence type="ECO:0000256" key="7">
    <source>
        <dbReference type="SAM" id="Phobius"/>
    </source>
</evidence>
<organism evidence="9">
    <name type="scientific">Salpingoeca rosetta (strain ATCC 50818 / BSB-021)</name>
    <dbReference type="NCBI Taxonomy" id="946362"/>
    <lineage>
        <taxon>Eukaryota</taxon>
        <taxon>Choanoflagellata</taxon>
        <taxon>Craspedida</taxon>
        <taxon>Salpingoecidae</taxon>
        <taxon>Salpingoeca</taxon>
    </lineage>
</organism>
<dbReference type="OMA" id="VIRNAIC"/>
<keyword evidence="9" id="KW-1185">Reference proteome</keyword>
<comment type="similarity">
    <text evidence="1">Belongs to the TMEM53 family.</text>
</comment>
<dbReference type="InterPro" id="IPR008547">
    <property type="entry name" value="DUF829_TMEM53"/>
</dbReference>
<dbReference type="SUPFAM" id="SSF53474">
    <property type="entry name" value="alpha/beta-Hydrolases"/>
    <property type="match status" value="1"/>
</dbReference>
<dbReference type="FunCoup" id="F2U052">
    <property type="interactions" value="463"/>
</dbReference>
<dbReference type="Gene3D" id="3.40.50.1820">
    <property type="entry name" value="alpha/beta hydrolase"/>
    <property type="match status" value="1"/>
</dbReference>
<dbReference type="GO" id="GO:0005640">
    <property type="term" value="C:nuclear outer membrane"/>
    <property type="evidence" value="ECO:0007669"/>
    <property type="project" value="UniProtKB-SubCell"/>
</dbReference>
<comment type="subcellular location">
    <subcellularLocation>
        <location evidence="6">Nucleus outer membrane</location>
        <topology evidence="6">Single-pass membrane protein</topology>
    </subcellularLocation>
</comment>
<evidence type="ECO:0000256" key="2">
    <source>
        <dbReference type="ARBA" id="ARBA00022692"/>
    </source>
</evidence>
<dbReference type="PANTHER" id="PTHR12265">
    <property type="entry name" value="TRANSMEMBRANE PROTEIN 53"/>
    <property type="match status" value="1"/>
</dbReference>
<dbReference type="GeneID" id="16077938"/>
<evidence type="ECO:0000313" key="9">
    <source>
        <dbReference type="Proteomes" id="UP000007799"/>
    </source>
</evidence>
<keyword evidence="4 7" id="KW-0472">Membrane</keyword>
<dbReference type="InterPro" id="IPR029058">
    <property type="entry name" value="AB_hydrolase_fold"/>
</dbReference>
<proteinExistence type="inferred from homology"/>